<evidence type="ECO:0000259" key="13">
    <source>
        <dbReference type="PROSITE" id="PS50157"/>
    </source>
</evidence>
<evidence type="ECO:0000256" key="1">
    <source>
        <dbReference type="ARBA" id="ARBA00004123"/>
    </source>
</evidence>
<dbReference type="FunFam" id="3.40.1800.20:FF:000002">
    <property type="entry name" value="Weckle, isoform B"/>
    <property type="match status" value="1"/>
</dbReference>
<name>B4MWA3_DROWI</name>
<keyword evidence="5 11" id="KW-0862">Zinc</keyword>
<keyword evidence="16" id="KW-1185">Reference proteome</keyword>
<dbReference type="InterPro" id="IPR012934">
    <property type="entry name" value="Znf_AD"/>
</dbReference>
<dbReference type="EMBL" id="CH963857">
    <property type="protein sequence ID" value="EDW75973.2"/>
    <property type="molecule type" value="Genomic_DNA"/>
</dbReference>
<dbReference type="PANTHER" id="PTHR24408">
    <property type="entry name" value="ZINC FINGER PROTEIN"/>
    <property type="match status" value="1"/>
</dbReference>
<gene>
    <name evidence="15" type="primary">Dwil\GK14921</name>
    <name evidence="15" type="ORF">Dwil_GK14921</name>
</gene>
<feature type="domain" description="C2H2-type" evidence="13">
    <location>
        <begin position="344"/>
        <end position="371"/>
    </location>
</feature>
<evidence type="ECO:0000313" key="15">
    <source>
        <dbReference type="EMBL" id="EDW75973.2"/>
    </source>
</evidence>
<dbReference type="Proteomes" id="UP000007798">
    <property type="component" value="Unassembled WGS sequence"/>
</dbReference>
<dbReference type="HOGENOM" id="CLU_002678_94_14_1"/>
<dbReference type="PROSITE" id="PS51915">
    <property type="entry name" value="ZAD"/>
    <property type="match status" value="1"/>
</dbReference>
<evidence type="ECO:0000256" key="4">
    <source>
        <dbReference type="ARBA" id="ARBA00022771"/>
    </source>
</evidence>
<feature type="domain" description="C2H2-type" evidence="13">
    <location>
        <begin position="372"/>
        <end position="399"/>
    </location>
</feature>
<dbReference type="SMART" id="SM00355">
    <property type="entry name" value="ZnF_C2H2"/>
    <property type="match status" value="8"/>
</dbReference>
<organism evidence="15 16">
    <name type="scientific">Drosophila willistoni</name>
    <name type="common">Fruit fly</name>
    <dbReference type="NCBI Taxonomy" id="7260"/>
    <lineage>
        <taxon>Eukaryota</taxon>
        <taxon>Metazoa</taxon>
        <taxon>Ecdysozoa</taxon>
        <taxon>Arthropoda</taxon>
        <taxon>Hexapoda</taxon>
        <taxon>Insecta</taxon>
        <taxon>Pterygota</taxon>
        <taxon>Neoptera</taxon>
        <taxon>Endopterygota</taxon>
        <taxon>Diptera</taxon>
        <taxon>Brachycera</taxon>
        <taxon>Muscomorpha</taxon>
        <taxon>Ephydroidea</taxon>
        <taxon>Drosophilidae</taxon>
        <taxon>Drosophila</taxon>
        <taxon>Sophophora</taxon>
    </lineage>
</organism>
<keyword evidence="8" id="KW-0804">Transcription</keyword>
<keyword evidence="6" id="KW-0805">Transcription regulation</keyword>
<evidence type="ECO:0000259" key="14">
    <source>
        <dbReference type="PROSITE" id="PS51915"/>
    </source>
</evidence>
<feature type="binding site" evidence="11">
    <location>
        <position position="65"/>
    </location>
    <ligand>
        <name>Zn(2+)</name>
        <dbReference type="ChEBI" id="CHEBI:29105"/>
    </ligand>
</feature>
<keyword evidence="4 10" id="KW-0863">Zinc-finger</keyword>
<sequence length="634" mass="72466">MSATDDSNNWHLWCRLCAKDDLQGNINVFLKNEQTNTGDSALATAIGRYFWVNITRGEELPEMICADCLTLVTTLVNFSERITRVQKFYCILQSHKSQDEVNLRELRLKFGLIDDEEEEVEREEKDVQNLTEVHYVDEKPKIDMEDELNVEEEMATDLPNEVENPLNEDQDEEGRDEEEQFLLKFCNTYGLDENDEVDGNEEIVGDDEDEEEEDEAEEEPGKDKDNNLAIKSKPNSRSKRNKSHQCSECKRVYATSGTLSRHLRYCHAEATTTLSTSPMAQFSCPECPKKFHNHWNLKRHTQQHLPLPKRKMFPCPNCDKKFTSNASALQHVQYMHQDERPRPVICEQCGVAVHSISALKEHVLKHTDYAPFECDICKKCFKSSNRLKHHKETHDPHKYICPECGMQLNSRPTLNRHRLVHTDKMQHKCDYCGKEFKRAKALKNHLILHTGLKPYSCDFCDRTFANGSNCRTHKKKSHPEELAAQEAAGGAKNYNRNIPKLEALKAFTKNRDNLSPVVTKQSGCFAFGKKPKPQIKSDASPLANEVSPPAASSSSIATIPTIDNIYNHIMKQQSPPATKPEQTTTTYQQQQQQILISSDGSATLVTTTQQQQQEEEQQQQNLDTSPSGTQIYSY</sequence>
<evidence type="ECO:0008006" key="17">
    <source>
        <dbReference type="Google" id="ProtNLM"/>
    </source>
</evidence>
<dbReference type="OrthoDB" id="6077919at2759"/>
<feature type="domain" description="C2H2-type" evidence="13">
    <location>
        <begin position="427"/>
        <end position="454"/>
    </location>
</feature>
<dbReference type="Pfam" id="PF00096">
    <property type="entry name" value="zf-C2H2"/>
    <property type="match status" value="4"/>
</dbReference>
<dbReference type="GO" id="GO:0005634">
    <property type="term" value="C:nucleus"/>
    <property type="evidence" value="ECO:0007669"/>
    <property type="project" value="UniProtKB-SubCell"/>
</dbReference>
<evidence type="ECO:0000256" key="3">
    <source>
        <dbReference type="ARBA" id="ARBA00022737"/>
    </source>
</evidence>
<feature type="compositionally biased region" description="Acidic residues" evidence="12">
    <location>
        <begin position="192"/>
        <end position="218"/>
    </location>
</feature>
<keyword evidence="7" id="KW-0238">DNA-binding</keyword>
<evidence type="ECO:0000256" key="6">
    <source>
        <dbReference type="ARBA" id="ARBA00023015"/>
    </source>
</evidence>
<evidence type="ECO:0000256" key="7">
    <source>
        <dbReference type="ARBA" id="ARBA00023125"/>
    </source>
</evidence>
<feature type="domain" description="C2H2-type" evidence="13">
    <location>
        <begin position="244"/>
        <end position="272"/>
    </location>
</feature>
<dbReference type="eggNOG" id="KOG1721">
    <property type="taxonomic scope" value="Eukaryota"/>
</dbReference>
<keyword evidence="2 11" id="KW-0479">Metal-binding</keyword>
<evidence type="ECO:0000256" key="5">
    <source>
        <dbReference type="ARBA" id="ARBA00022833"/>
    </source>
</evidence>
<dbReference type="GO" id="GO:0000981">
    <property type="term" value="F:DNA-binding transcription factor activity, RNA polymerase II-specific"/>
    <property type="evidence" value="ECO:0007669"/>
    <property type="project" value="TreeGrafter"/>
</dbReference>
<keyword evidence="9" id="KW-0539">Nucleus</keyword>
<feature type="domain" description="C2H2-type" evidence="13">
    <location>
        <begin position="399"/>
        <end position="426"/>
    </location>
</feature>
<feature type="compositionally biased region" description="Polar residues" evidence="12">
    <location>
        <begin position="594"/>
        <end position="605"/>
    </location>
</feature>
<feature type="domain" description="C2H2-type" evidence="13">
    <location>
        <begin position="282"/>
        <end position="304"/>
    </location>
</feature>
<feature type="compositionally biased region" description="Low complexity" evidence="12">
    <location>
        <begin position="582"/>
        <end position="593"/>
    </location>
</feature>
<feature type="binding site" evidence="11">
    <location>
        <position position="17"/>
    </location>
    <ligand>
        <name>Zn(2+)</name>
        <dbReference type="ChEBI" id="CHEBI:29105"/>
    </ligand>
</feature>
<dbReference type="SUPFAM" id="SSF57716">
    <property type="entry name" value="Glucocorticoid receptor-like (DNA-binding domain)"/>
    <property type="match status" value="1"/>
</dbReference>
<dbReference type="AlphaFoldDB" id="B4MWA3"/>
<feature type="domain" description="C2H2-type" evidence="13">
    <location>
        <begin position="313"/>
        <end position="341"/>
    </location>
</feature>
<feature type="binding site" evidence="11">
    <location>
        <position position="14"/>
    </location>
    <ligand>
        <name>Zn(2+)</name>
        <dbReference type="ChEBI" id="CHEBI:29105"/>
    </ligand>
</feature>
<dbReference type="PANTHER" id="PTHR24408:SF58">
    <property type="entry name" value="TRANSCRIPTION FACTOR (TFIIIA), PUTATIVE (AFU_ORTHOLOGUE AFUA_1G05150)-RELATED"/>
    <property type="match status" value="1"/>
</dbReference>
<dbReference type="Gene3D" id="3.40.1800.20">
    <property type="match status" value="1"/>
</dbReference>
<reference evidence="15 16" key="1">
    <citation type="journal article" date="2007" name="Nature">
        <title>Evolution of genes and genomes on the Drosophila phylogeny.</title>
        <authorList>
            <consortium name="Drosophila 12 Genomes Consortium"/>
            <person name="Clark A.G."/>
            <person name="Eisen M.B."/>
            <person name="Smith D.R."/>
            <person name="Bergman C.M."/>
            <person name="Oliver B."/>
            <person name="Markow T.A."/>
            <person name="Kaufman T.C."/>
            <person name="Kellis M."/>
            <person name="Gelbart W."/>
            <person name="Iyer V.N."/>
            <person name="Pollard D.A."/>
            <person name="Sackton T.B."/>
            <person name="Larracuente A.M."/>
            <person name="Singh N.D."/>
            <person name="Abad J.P."/>
            <person name="Abt D.N."/>
            <person name="Adryan B."/>
            <person name="Aguade M."/>
            <person name="Akashi H."/>
            <person name="Anderson W.W."/>
            <person name="Aquadro C.F."/>
            <person name="Ardell D.H."/>
            <person name="Arguello R."/>
            <person name="Artieri C.G."/>
            <person name="Barbash D.A."/>
            <person name="Barker D."/>
            <person name="Barsanti P."/>
            <person name="Batterham P."/>
            <person name="Batzoglou S."/>
            <person name="Begun D."/>
            <person name="Bhutkar A."/>
            <person name="Blanco E."/>
            <person name="Bosak S.A."/>
            <person name="Bradley R.K."/>
            <person name="Brand A.D."/>
            <person name="Brent M.R."/>
            <person name="Brooks A.N."/>
            <person name="Brown R.H."/>
            <person name="Butlin R.K."/>
            <person name="Caggese C."/>
            <person name="Calvi B.R."/>
            <person name="Bernardo de Carvalho A."/>
            <person name="Caspi A."/>
            <person name="Castrezana S."/>
            <person name="Celniker S.E."/>
            <person name="Chang J.L."/>
            <person name="Chapple C."/>
            <person name="Chatterji S."/>
            <person name="Chinwalla A."/>
            <person name="Civetta A."/>
            <person name="Clifton S.W."/>
            <person name="Comeron J.M."/>
            <person name="Costello J.C."/>
            <person name="Coyne J.A."/>
            <person name="Daub J."/>
            <person name="David R.G."/>
            <person name="Delcher A.L."/>
            <person name="Delehaunty K."/>
            <person name="Do C.B."/>
            <person name="Ebling H."/>
            <person name="Edwards K."/>
            <person name="Eickbush T."/>
            <person name="Evans J.D."/>
            <person name="Filipski A."/>
            <person name="Findeiss S."/>
            <person name="Freyhult E."/>
            <person name="Fulton L."/>
            <person name="Fulton R."/>
            <person name="Garcia A.C."/>
            <person name="Gardiner A."/>
            <person name="Garfield D.A."/>
            <person name="Garvin B.E."/>
            <person name="Gibson G."/>
            <person name="Gilbert D."/>
            <person name="Gnerre S."/>
            <person name="Godfrey J."/>
            <person name="Good R."/>
            <person name="Gotea V."/>
            <person name="Gravely B."/>
            <person name="Greenberg A.J."/>
            <person name="Griffiths-Jones S."/>
            <person name="Gross S."/>
            <person name="Guigo R."/>
            <person name="Gustafson E.A."/>
            <person name="Haerty W."/>
            <person name="Hahn M.W."/>
            <person name="Halligan D.L."/>
            <person name="Halpern A.L."/>
            <person name="Halter G.M."/>
            <person name="Han M.V."/>
            <person name="Heger A."/>
            <person name="Hillier L."/>
            <person name="Hinrichs A.S."/>
            <person name="Holmes I."/>
            <person name="Hoskins R.A."/>
            <person name="Hubisz M.J."/>
            <person name="Hultmark D."/>
            <person name="Huntley M.A."/>
            <person name="Jaffe D.B."/>
            <person name="Jagadeeshan S."/>
            <person name="Jeck W.R."/>
            <person name="Johnson J."/>
            <person name="Jones C.D."/>
            <person name="Jordan W.C."/>
            <person name="Karpen G.H."/>
            <person name="Kataoka E."/>
            <person name="Keightley P.D."/>
            <person name="Kheradpour P."/>
            <person name="Kirkness E.F."/>
            <person name="Koerich L.B."/>
            <person name="Kristiansen K."/>
            <person name="Kudrna D."/>
            <person name="Kulathinal R.J."/>
            <person name="Kumar S."/>
            <person name="Kwok R."/>
            <person name="Lander E."/>
            <person name="Langley C.H."/>
            <person name="Lapoint R."/>
            <person name="Lazzaro B.P."/>
            <person name="Lee S.J."/>
            <person name="Levesque L."/>
            <person name="Li R."/>
            <person name="Lin C.F."/>
            <person name="Lin M.F."/>
            <person name="Lindblad-Toh K."/>
            <person name="Llopart A."/>
            <person name="Long M."/>
            <person name="Low L."/>
            <person name="Lozovsky E."/>
            <person name="Lu J."/>
            <person name="Luo M."/>
            <person name="Machado C.A."/>
            <person name="Makalowski W."/>
            <person name="Marzo M."/>
            <person name="Matsuda M."/>
            <person name="Matzkin L."/>
            <person name="McAllister B."/>
            <person name="McBride C.S."/>
            <person name="McKernan B."/>
            <person name="McKernan K."/>
            <person name="Mendez-Lago M."/>
            <person name="Minx P."/>
            <person name="Mollenhauer M.U."/>
            <person name="Montooth K."/>
            <person name="Mount S.M."/>
            <person name="Mu X."/>
            <person name="Myers E."/>
            <person name="Negre B."/>
            <person name="Newfeld S."/>
            <person name="Nielsen R."/>
            <person name="Noor M.A."/>
            <person name="O'Grady P."/>
            <person name="Pachter L."/>
            <person name="Papaceit M."/>
            <person name="Parisi M.J."/>
            <person name="Parisi M."/>
            <person name="Parts L."/>
            <person name="Pedersen J.S."/>
            <person name="Pesole G."/>
            <person name="Phillippy A.M."/>
            <person name="Ponting C.P."/>
            <person name="Pop M."/>
            <person name="Porcelli D."/>
            <person name="Powell J.R."/>
            <person name="Prohaska S."/>
            <person name="Pruitt K."/>
            <person name="Puig M."/>
            <person name="Quesneville H."/>
            <person name="Ram K.R."/>
            <person name="Rand D."/>
            <person name="Rasmussen M.D."/>
            <person name="Reed L.K."/>
            <person name="Reenan R."/>
            <person name="Reily A."/>
            <person name="Remington K.A."/>
            <person name="Rieger T.T."/>
            <person name="Ritchie M.G."/>
            <person name="Robin C."/>
            <person name="Rogers Y.H."/>
            <person name="Rohde C."/>
            <person name="Rozas J."/>
            <person name="Rubenfield M.J."/>
            <person name="Ruiz A."/>
            <person name="Russo S."/>
            <person name="Salzberg S.L."/>
            <person name="Sanchez-Gracia A."/>
            <person name="Saranga D.J."/>
            <person name="Sato H."/>
            <person name="Schaeffer S.W."/>
            <person name="Schatz M.C."/>
            <person name="Schlenke T."/>
            <person name="Schwartz R."/>
            <person name="Segarra C."/>
            <person name="Singh R.S."/>
            <person name="Sirot L."/>
            <person name="Sirota M."/>
            <person name="Sisneros N.B."/>
            <person name="Smith C.D."/>
            <person name="Smith T.F."/>
            <person name="Spieth J."/>
            <person name="Stage D.E."/>
            <person name="Stark A."/>
            <person name="Stephan W."/>
            <person name="Strausberg R.L."/>
            <person name="Strempel S."/>
            <person name="Sturgill D."/>
            <person name="Sutton G."/>
            <person name="Sutton G.G."/>
            <person name="Tao W."/>
            <person name="Teichmann S."/>
            <person name="Tobari Y.N."/>
            <person name="Tomimura Y."/>
            <person name="Tsolas J.M."/>
            <person name="Valente V.L."/>
            <person name="Venter E."/>
            <person name="Venter J.C."/>
            <person name="Vicario S."/>
            <person name="Vieira F.G."/>
            <person name="Vilella A.J."/>
            <person name="Villasante A."/>
            <person name="Walenz B."/>
            <person name="Wang J."/>
            <person name="Wasserman M."/>
            <person name="Watts T."/>
            <person name="Wilson D."/>
            <person name="Wilson R.K."/>
            <person name="Wing R.A."/>
            <person name="Wolfner M.F."/>
            <person name="Wong A."/>
            <person name="Wong G.K."/>
            <person name="Wu C.I."/>
            <person name="Wu G."/>
            <person name="Yamamoto D."/>
            <person name="Yang H.P."/>
            <person name="Yang S.P."/>
            <person name="Yorke J.A."/>
            <person name="Yoshida K."/>
            <person name="Zdobnov E."/>
            <person name="Zhang P."/>
            <person name="Zhang Y."/>
            <person name="Zimin A.V."/>
            <person name="Baldwin J."/>
            <person name="Abdouelleil A."/>
            <person name="Abdulkadir J."/>
            <person name="Abebe A."/>
            <person name="Abera B."/>
            <person name="Abreu J."/>
            <person name="Acer S.C."/>
            <person name="Aftuck L."/>
            <person name="Alexander A."/>
            <person name="An P."/>
            <person name="Anderson E."/>
            <person name="Anderson S."/>
            <person name="Arachi H."/>
            <person name="Azer M."/>
            <person name="Bachantsang P."/>
            <person name="Barry A."/>
            <person name="Bayul T."/>
            <person name="Berlin A."/>
            <person name="Bessette D."/>
            <person name="Bloom T."/>
            <person name="Blye J."/>
            <person name="Boguslavskiy L."/>
            <person name="Bonnet C."/>
            <person name="Boukhgalter B."/>
            <person name="Bourzgui I."/>
            <person name="Brown A."/>
            <person name="Cahill P."/>
            <person name="Channer S."/>
            <person name="Cheshatsang Y."/>
            <person name="Chuda L."/>
            <person name="Citroen M."/>
            <person name="Collymore A."/>
            <person name="Cooke P."/>
            <person name="Costello M."/>
            <person name="D'Aco K."/>
            <person name="Daza R."/>
            <person name="De Haan G."/>
            <person name="DeGray S."/>
            <person name="DeMaso C."/>
            <person name="Dhargay N."/>
            <person name="Dooley K."/>
            <person name="Dooley E."/>
            <person name="Doricent M."/>
            <person name="Dorje P."/>
            <person name="Dorjee K."/>
            <person name="Dupes A."/>
            <person name="Elong R."/>
            <person name="Falk J."/>
            <person name="Farina A."/>
            <person name="Faro S."/>
            <person name="Ferguson D."/>
            <person name="Fisher S."/>
            <person name="Foley C.D."/>
            <person name="Franke A."/>
            <person name="Friedrich D."/>
            <person name="Gadbois L."/>
            <person name="Gearin G."/>
            <person name="Gearin C.R."/>
            <person name="Giannoukos G."/>
            <person name="Goode T."/>
            <person name="Graham J."/>
            <person name="Grandbois E."/>
            <person name="Grewal S."/>
            <person name="Gyaltsen K."/>
            <person name="Hafez N."/>
            <person name="Hagos B."/>
            <person name="Hall J."/>
            <person name="Henson C."/>
            <person name="Hollinger A."/>
            <person name="Honan T."/>
            <person name="Huard M.D."/>
            <person name="Hughes L."/>
            <person name="Hurhula B."/>
            <person name="Husby M.E."/>
            <person name="Kamat A."/>
            <person name="Kanga B."/>
            <person name="Kashin S."/>
            <person name="Khazanovich D."/>
            <person name="Kisner P."/>
            <person name="Lance K."/>
            <person name="Lara M."/>
            <person name="Lee W."/>
            <person name="Lennon N."/>
            <person name="Letendre F."/>
            <person name="LeVine R."/>
            <person name="Lipovsky A."/>
            <person name="Liu X."/>
            <person name="Liu J."/>
            <person name="Liu S."/>
            <person name="Lokyitsang T."/>
            <person name="Lokyitsang Y."/>
            <person name="Lubonja R."/>
            <person name="Lui A."/>
            <person name="MacDonald P."/>
            <person name="Magnisalis V."/>
            <person name="Maru K."/>
            <person name="Matthews C."/>
            <person name="McCusker W."/>
            <person name="McDonough S."/>
            <person name="Mehta T."/>
            <person name="Meldrim J."/>
            <person name="Meneus L."/>
            <person name="Mihai O."/>
            <person name="Mihalev A."/>
            <person name="Mihova T."/>
            <person name="Mittelman R."/>
            <person name="Mlenga V."/>
            <person name="Montmayeur A."/>
            <person name="Mulrain L."/>
            <person name="Navidi A."/>
            <person name="Naylor J."/>
            <person name="Negash T."/>
            <person name="Nguyen T."/>
            <person name="Nguyen N."/>
            <person name="Nicol R."/>
            <person name="Norbu C."/>
            <person name="Norbu N."/>
            <person name="Novod N."/>
            <person name="O'Neill B."/>
            <person name="Osman S."/>
            <person name="Markiewicz E."/>
            <person name="Oyono O.L."/>
            <person name="Patti C."/>
            <person name="Phunkhang P."/>
            <person name="Pierre F."/>
            <person name="Priest M."/>
            <person name="Raghuraman S."/>
            <person name="Rege F."/>
            <person name="Reyes R."/>
            <person name="Rise C."/>
            <person name="Rogov P."/>
            <person name="Ross K."/>
            <person name="Ryan E."/>
            <person name="Settipalli S."/>
            <person name="Shea T."/>
            <person name="Sherpa N."/>
            <person name="Shi L."/>
            <person name="Shih D."/>
            <person name="Sparrow T."/>
            <person name="Spaulding J."/>
            <person name="Stalker J."/>
            <person name="Stange-Thomann N."/>
            <person name="Stavropoulos S."/>
            <person name="Stone C."/>
            <person name="Strader C."/>
            <person name="Tesfaye S."/>
            <person name="Thomson T."/>
            <person name="Thoulutsang Y."/>
            <person name="Thoulutsang D."/>
            <person name="Topham K."/>
            <person name="Topping I."/>
            <person name="Tsamla T."/>
            <person name="Vassiliev H."/>
            <person name="Vo A."/>
            <person name="Wangchuk T."/>
            <person name="Wangdi T."/>
            <person name="Weiand M."/>
            <person name="Wilkinson J."/>
            <person name="Wilson A."/>
            <person name="Yadav S."/>
            <person name="Young G."/>
            <person name="Yu Q."/>
            <person name="Zembek L."/>
            <person name="Zhong D."/>
            <person name="Zimmer A."/>
            <person name="Zwirko Z."/>
            <person name="Jaffe D.B."/>
            <person name="Alvarez P."/>
            <person name="Brockman W."/>
            <person name="Butler J."/>
            <person name="Chin C."/>
            <person name="Gnerre S."/>
            <person name="Grabherr M."/>
            <person name="Kleber M."/>
            <person name="Mauceli E."/>
            <person name="MacCallum I."/>
        </authorList>
    </citation>
    <scope>NUCLEOTIDE SEQUENCE [LARGE SCALE GENOMIC DNA]</scope>
    <source>
        <strain evidence="16">Tucson 14030-0811.24</strain>
    </source>
</reference>
<evidence type="ECO:0000256" key="12">
    <source>
        <dbReference type="SAM" id="MobiDB-lite"/>
    </source>
</evidence>
<comment type="subcellular location">
    <subcellularLocation>
        <location evidence="1">Nucleus</location>
    </subcellularLocation>
</comment>
<dbReference type="Gene3D" id="3.30.160.60">
    <property type="entry name" value="Classic Zinc Finger"/>
    <property type="match status" value="5"/>
</dbReference>
<evidence type="ECO:0000256" key="8">
    <source>
        <dbReference type="ARBA" id="ARBA00023163"/>
    </source>
</evidence>
<dbReference type="FunFam" id="3.30.160.60:FF:002040">
    <property type="entry name" value="zinc finger protein 70"/>
    <property type="match status" value="1"/>
</dbReference>
<evidence type="ECO:0000256" key="9">
    <source>
        <dbReference type="ARBA" id="ARBA00023242"/>
    </source>
</evidence>
<evidence type="ECO:0000256" key="2">
    <source>
        <dbReference type="ARBA" id="ARBA00022723"/>
    </source>
</evidence>
<dbReference type="InterPro" id="IPR013087">
    <property type="entry name" value="Znf_C2H2_type"/>
</dbReference>
<feature type="region of interest" description="Disordered" evidence="12">
    <location>
        <begin position="154"/>
        <end position="177"/>
    </location>
</feature>
<feature type="region of interest" description="Disordered" evidence="12">
    <location>
        <begin position="191"/>
        <end position="242"/>
    </location>
</feature>
<dbReference type="GO" id="GO:0008270">
    <property type="term" value="F:zinc ion binding"/>
    <property type="evidence" value="ECO:0007669"/>
    <property type="project" value="UniProtKB-UniRule"/>
</dbReference>
<dbReference type="GO" id="GO:0043565">
    <property type="term" value="F:sequence-specific DNA binding"/>
    <property type="evidence" value="ECO:0007669"/>
    <property type="project" value="TreeGrafter"/>
</dbReference>
<feature type="region of interest" description="Disordered" evidence="12">
    <location>
        <begin position="572"/>
        <end position="634"/>
    </location>
</feature>
<dbReference type="InterPro" id="IPR036236">
    <property type="entry name" value="Znf_C2H2_sf"/>
</dbReference>
<dbReference type="FunCoup" id="B4MWA3">
    <property type="interactions" value="209"/>
</dbReference>
<feature type="compositionally biased region" description="Acidic residues" evidence="12">
    <location>
        <begin position="166"/>
        <end position="177"/>
    </location>
</feature>
<proteinExistence type="predicted"/>
<dbReference type="SMART" id="SM00868">
    <property type="entry name" value="zf-AD"/>
    <property type="match status" value="1"/>
</dbReference>
<evidence type="ECO:0000256" key="10">
    <source>
        <dbReference type="PROSITE-ProRule" id="PRU00042"/>
    </source>
</evidence>
<dbReference type="Pfam" id="PF07776">
    <property type="entry name" value="zf-AD"/>
    <property type="match status" value="1"/>
</dbReference>
<dbReference type="Pfam" id="PF16622">
    <property type="entry name" value="zf-C2H2_11"/>
    <property type="match status" value="1"/>
</dbReference>
<evidence type="ECO:0000313" key="16">
    <source>
        <dbReference type="Proteomes" id="UP000007798"/>
    </source>
</evidence>
<dbReference type="InterPro" id="IPR041697">
    <property type="entry name" value="Znf-C2H2_11"/>
</dbReference>
<accession>B4MWA3</accession>
<feature type="compositionally biased region" description="Polar residues" evidence="12">
    <location>
        <begin position="621"/>
        <end position="634"/>
    </location>
</feature>
<dbReference type="InParanoid" id="B4MWA3"/>
<evidence type="ECO:0000256" key="11">
    <source>
        <dbReference type="PROSITE-ProRule" id="PRU01263"/>
    </source>
</evidence>
<dbReference type="PROSITE" id="PS00028">
    <property type="entry name" value="ZINC_FINGER_C2H2_1"/>
    <property type="match status" value="8"/>
</dbReference>
<dbReference type="PROSITE" id="PS50157">
    <property type="entry name" value="ZINC_FINGER_C2H2_2"/>
    <property type="match status" value="8"/>
</dbReference>
<protein>
    <recommendedName>
        <fullName evidence="17">Zinc finger protein weckle</fullName>
    </recommendedName>
</protein>
<feature type="region of interest" description="Disordered" evidence="12">
    <location>
        <begin position="529"/>
        <end position="555"/>
    </location>
</feature>
<feature type="domain" description="C2H2-type" evidence="13">
    <location>
        <begin position="455"/>
        <end position="483"/>
    </location>
</feature>
<feature type="binding site" evidence="11">
    <location>
        <position position="68"/>
    </location>
    <ligand>
        <name>Zn(2+)</name>
        <dbReference type="ChEBI" id="CHEBI:29105"/>
    </ligand>
</feature>
<feature type="domain" description="ZAD" evidence="14">
    <location>
        <begin position="12"/>
        <end position="92"/>
    </location>
</feature>
<dbReference type="SUPFAM" id="SSF57667">
    <property type="entry name" value="beta-beta-alpha zinc fingers"/>
    <property type="match status" value="3"/>
</dbReference>
<keyword evidence="3" id="KW-0677">Repeat</keyword>